<reference evidence="4" key="1">
    <citation type="journal article" date="2019" name="Int. J. Syst. Evol. Microbiol.">
        <title>The Global Catalogue of Microorganisms (GCM) 10K type strain sequencing project: providing services to taxonomists for standard genome sequencing and annotation.</title>
        <authorList>
            <consortium name="The Broad Institute Genomics Platform"/>
            <consortium name="The Broad Institute Genome Sequencing Center for Infectious Disease"/>
            <person name="Wu L."/>
            <person name="Ma J."/>
        </authorList>
    </citation>
    <scope>NUCLEOTIDE SEQUENCE [LARGE SCALE GENOMIC DNA]</scope>
    <source>
        <strain evidence="4">JCM 17809</strain>
    </source>
</reference>
<comment type="caution">
    <text evidence="3">The sequence shown here is derived from an EMBL/GenBank/DDBJ whole genome shotgun (WGS) entry which is preliminary data.</text>
</comment>
<name>A0ABP8K6I1_9MICO</name>
<evidence type="ECO:0000313" key="3">
    <source>
        <dbReference type="EMBL" id="GAA4401414.1"/>
    </source>
</evidence>
<organism evidence="3 4">
    <name type="scientific">Fodinibacter luteus</name>
    <dbReference type="NCBI Taxonomy" id="552064"/>
    <lineage>
        <taxon>Bacteria</taxon>
        <taxon>Bacillati</taxon>
        <taxon>Actinomycetota</taxon>
        <taxon>Actinomycetes</taxon>
        <taxon>Micrococcales</taxon>
        <taxon>Intrasporangiaceae</taxon>
        <taxon>Fodinibacter (ex Wang et al. 2009)</taxon>
    </lineage>
</organism>
<evidence type="ECO:0000256" key="1">
    <source>
        <dbReference type="ARBA" id="ARBA00006845"/>
    </source>
</evidence>
<dbReference type="RefSeq" id="WP_345203240.1">
    <property type="nucleotide sequence ID" value="NZ_BAABGM010000007.1"/>
</dbReference>
<dbReference type="Pfam" id="PF01337">
    <property type="entry name" value="Barstar"/>
    <property type="match status" value="1"/>
</dbReference>
<gene>
    <name evidence="3" type="ORF">GCM10023168_11010</name>
</gene>
<proteinExistence type="inferred from homology"/>
<evidence type="ECO:0000259" key="2">
    <source>
        <dbReference type="Pfam" id="PF01337"/>
    </source>
</evidence>
<keyword evidence="4" id="KW-1185">Reference proteome</keyword>
<evidence type="ECO:0000313" key="4">
    <source>
        <dbReference type="Proteomes" id="UP001500945"/>
    </source>
</evidence>
<comment type="similarity">
    <text evidence="1">Belongs to the barstar family.</text>
</comment>
<accession>A0ABP8K6I1</accession>
<protein>
    <recommendedName>
        <fullName evidence="2">Barstar (barnase inhibitor) domain-containing protein</fullName>
    </recommendedName>
</protein>
<feature type="domain" description="Barstar (barnase inhibitor)" evidence="2">
    <location>
        <begin position="29"/>
        <end position="102"/>
    </location>
</feature>
<dbReference type="InterPro" id="IPR000468">
    <property type="entry name" value="Barstar"/>
</dbReference>
<dbReference type="EMBL" id="BAABGM010000007">
    <property type="protein sequence ID" value="GAA4401414.1"/>
    <property type="molecule type" value="Genomic_DNA"/>
</dbReference>
<sequence length="115" mass="12325">MIRHLGPRTDVDGLVADAVAEGREVHVVTAADTKAATLEAFADALDFPAWFGGNLDALADCLHHVARHAEGEWELVVDGLAALGREDPFVLAELRGVLGEVALAHPRFHVTVVER</sequence>
<dbReference type="Gene3D" id="3.30.370.10">
    <property type="entry name" value="Barstar-like"/>
    <property type="match status" value="1"/>
</dbReference>
<dbReference type="Proteomes" id="UP001500945">
    <property type="component" value="Unassembled WGS sequence"/>
</dbReference>
<dbReference type="InterPro" id="IPR035905">
    <property type="entry name" value="Barstar-like_sf"/>
</dbReference>
<dbReference type="SUPFAM" id="SSF52038">
    <property type="entry name" value="Barstar-related"/>
    <property type="match status" value="1"/>
</dbReference>